<proteinExistence type="predicted"/>
<accession>A0AAP0I187</accession>
<name>A0AAP0I187_9MAGN</name>
<sequence>MKRKGKRWRDGGPQTQHEDGQSFNYLYIVYCPTGTSINMSIRSVQCMHIYDLTFYINYYSNACVIYIF</sequence>
<organism evidence="1 2">
    <name type="scientific">Stephania cephalantha</name>
    <dbReference type="NCBI Taxonomy" id="152367"/>
    <lineage>
        <taxon>Eukaryota</taxon>
        <taxon>Viridiplantae</taxon>
        <taxon>Streptophyta</taxon>
        <taxon>Embryophyta</taxon>
        <taxon>Tracheophyta</taxon>
        <taxon>Spermatophyta</taxon>
        <taxon>Magnoliopsida</taxon>
        <taxon>Ranunculales</taxon>
        <taxon>Menispermaceae</taxon>
        <taxon>Menispermoideae</taxon>
        <taxon>Cissampelideae</taxon>
        <taxon>Stephania</taxon>
    </lineage>
</organism>
<dbReference type="Proteomes" id="UP001419268">
    <property type="component" value="Unassembled WGS sequence"/>
</dbReference>
<evidence type="ECO:0000313" key="1">
    <source>
        <dbReference type="EMBL" id="KAK9104220.1"/>
    </source>
</evidence>
<keyword evidence="2" id="KW-1185">Reference proteome</keyword>
<gene>
    <name evidence="1" type="ORF">Scep_021064</name>
</gene>
<dbReference type="EMBL" id="JBBNAG010000009">
    <property type="protein sequence ID" value="KAK9104220.1"/>
    <property type="molecule type" value="Genomic_DNA"/>
</dbReference>
<reference evidence="1 2" key="1">
    <citation type="submission" date="2024-01" db="EMBL/GenBank/DDBJ databases">
        <title>Genome assemblies of Stephania.</title>
        <authorList>
            <person name="Yang L."/>
        </authorList>
    </citation>
    <scope>NUCLEOTIDE SEQUENCE [LARGE SCALE GENOMIC DNA]</scope>
    <source>
        <strain evidence="1">JXDWG</strain>
        <tissue evidence="1">Leaf</tissue>
    </source>
</reference>
<protein>
    <submittedName>
        <fullName evidence="1">Uncharacterized protein</fullName>
    </submittedName>
</protein>
<evidence type="ECO:0000313" key="2">
    <source>
        <dbReference type="Proteomes" id="UP001419268"/>
    </source>
</evidence>
<comment type="caution">
    <text evidence="1">The sequence shown here is derived from an EMBL/GenBank/DDBJ whole genome shotgun (WGS) entry which is preliminary data.</text>
</comment>
<dbReference type="AlphaFoldDB" id="A0AAP0I187"/>